<evidence type="ECO:0000313" key="1">
    <source>
        <dbReference type="EMBL" id="PZX36869.1"/>
    </source>
</evidence>
<proteinExistence type="predicted"/>
<dbReference type="Proteomes" id="UP000248584">
    <property type="component" value="Unassembled WGS sequence"/>
</dbReference>
<name>A0ABX5PU41_9FLAO</name>
<evidence type="ECO:0000313" key="2">
    <source>
        <dbReference type="Proteomes" id="UP000248584"/>
    </source>
</evidence>
<dbReference type="RefSeq" id="WP_015362463.1">
    <property type="nucleotide sequence ID" value="NZ_QKZR01000008.1"/>
</dbReference>
<comment type="caution">
    <text evidence="1">The sequence shown here is derived from an EMBL/GenBank/DDBJ whole genome shotgun (WGS) entry which is preliminary data.</text>
</comment>
<protein>
    <submittedName>
        <fullName evidence="1">Uncharacterized protein</fullName>
    </submittedName>
</protein>
<reference evidence="1 2" key="1">
    <citation type="submission" date="2018-06" db="EMBL/GenBank/DDBJ databases">
        <title>Genomic Encyclopedia of Archaeal and Bacterial Type Strains, Phase II (KMG-II): from individual species to whole genera.</title>
        <authorList>
            <person name="Goeker M."/>
        </authorList>
    </citation>
    <scope>NUCLEOTIDE SEQUENCE [LARGE SCALE GENOMIC DNA]</scope>
    <source>
        <strain evidence="1 2">DSM 17205</strain>
    </source>
</reference>
<gene>
    <name evidence="1" type="ORF">LX97_03334</name>
</gene>
<sequence>MGAQELKEYISENIKKINDKAFLEAIKTLVENKQDSKKSLYSDENIEKHVTRIMKDNHELLKRLAE</sequence>
<keyword evidence="2" id="KW-1185">Reference proteome</keyword>
<accession>A0ABX5PU41</accession>
<dbReference type="EMBL" id="QKZR01000008">
    <property type="protein sequence ID" value="PZX36869.1"/>
    <property type="molecule type" value="Genomic_DNA"/>
</dbReference>
<organism evidence="1 2">
    <name type="scientific">Nonlabens dokdonensis</name>
    <dbReference type="NCBI Taxonomy" id="328515"/>
    <lineage>
        <taxon>Bacteria</taxon>
        <taxon>Pseudomonadati</taxon>
        <taxon>Bacteroidota</taxon>
        <taxon>Flavobacteriia</taxon>
        <taxon>Flavobacteriales</taxon>
        <taxon>Flavobacteriaceae</taxon>
        <taxon>Nonlabens</taxon>
    </lineage>
</organism>